<dbReference type="KEGG" id="tva:4763238"/>
<dbReference type="SUPFAM" id="SSF48403">
    <property type="entry name" value="Ankyrin repeat"/>
    <property type="match status" value="1"/>
</dbReference>
<dbReference type="VEuPathDB" id="TrichDB:TVAGG3_0603040"/>
<evidence type="ECO:0000313" key="3">
    <source>
        <dbReference type="Proteomes" id="UP000001542"/>
    </source>
</evidence>
<dbReference type="AlphaFoldDB" id="A2EPL9"/>
<dbReference type="Pfam" id="PF11929">
    <property type="entry name" value="DUF3447"/>
    <property type="match status" value="1"/>
</dbReference>
<organism evidence="2 3">
    <name type="scientific">Trichomonas vaginalis (strain ATCC PRA-98 / G3)</name>
    <dbReference type="NCBI Taxonomy" id="412133"/>
    <lineage>
        <taxon>Eukaryota</taxon>
        <taxon>Metamonada</taxon>
        <taxon>Parabasalia</taxon>
        <taxon>Trichomonadida</taxon>
        <taxon>Trichomonadidae</taxon>
        <taxon>Trichomonas</taxon>
    </lineage>
</organism>
<dbReference type="PANTHER" id="PTHR24182">
    <property type="entry name" value="ANKYRIN REPEAT AND SOCS BOX CONTAINING 4"/>
    <property type="match status" value="1"/>
</dbReference>
<dbReference type="InterPro" id="IPR036770">
    <property type="entry name" value="Ankyrin_rpt-contain_sf"/>
</dbReference>
<sequence length="255" mass="30525">MSSKEGTTDHFNKLMPLCMEYCNCVRTLYQLKTANDEEIHKIHKMIKDKMIDTKILTPERVILIISQVIIYNNRFFPSYWKLFKLIYEEYHPKHIKKITAIFDYFVYKEYVFVFDAKNKEKIKNYNYSMNVHEENPIWRAIMNDDNESFIGFIENKSFDINETISSKFFPEEFVYSYIDLCCYYGAVNCFKLLITKFNSPITESCLKLSFLGGNPEIMSECLKKIKIYQDFMEFAMISHNIDFITFLMNERSLKI</sequence>
<dbReference type="InterPro" id="IPR020683">
    <property type="entry name" value="DUF3447"/>
</dbReference>
<evidence type="ECO:0000259" key="1">
    <source>
        <dbReference type="Pfam" id="PF11929"/>
    </source>
</evidence>
<protein>
    <recommendedName>
        <fullName evidence="1">DUF3447 domain-containing protein</fullName>
    </recommendedName>
</protein>
<accession>A2EPL9</accession>
<dbReference type="Proteomes" id="UP000001542">
    <property type="component" value="Unassembled WGS sequence"/>
</dbReference>
<reference evidence="2" key="2">
    <citation type="journal article" date="2007" name="Science">
        <title>Draft genome sequence of the sexually transmitted pathogen Trichomonas vaginalis.</title>
        <authorList>
            <person name="Carlton J.M."/>
            <person name="Hirt R.P."/>
            <person name="Silva J.C."/>
            <person name="Delcher A.L."/>
            <person name="Schatz M."/>
            <person name="Zhao Q."/>
            <person name="Wortman J.R."/>
            <person name="Bidwell S.L."/>
            <person name="Alsmark U.C.M."/>
            <person name="Besteiro S."/>
            <person name="Sicheritz-Ponten T."/>
            <person name="Noel C.J."/>
            <person name="Dacks J.B."/>
            <person name="Foster P.G."/>
            <person name="Simillion C."/>
            <person name="Van de Peer Y."/>
            <person name="Miranda-Saavedra D."/>
            <person name="Barton G.J."/>
            <person name="Westrop G.D."/>
            <person name="Mueller S."/>
            <person name="Dessi D."/>
            <person name="Fiori P.L."/>
            <person name="Ren Q."/>
            <person name="Paulsen I."/>
            <person name="Zhang H."/>
            <person name="Bastida-Corcuera F.D."/>
            <person name="Simoes-Barbosa A."/>
            <person name="Brown M.T."/>
            <person name="Hayes R.D."/>
            <person name="Mukherjee M."/>
            <person name="Okumura C.Y."/>
            <person name="Schneider R."/>
            <person name="Smith A.J."/>
            <person name="Vanacova S."/>
            <person name="Villalvazo M."/>
            <person name="Haas B.J."/>
            <person name="Pertea M."/>
            <person name="Feldblyum T.V."/>
            <person name="Utterback T.R."/>
            <person name="Shu C.L."/>
            <person name="Osoegawa K."/>
            <person name="de Jong P.J."/>
            <person name="Hrdy I."/>
            <person name="Horvathova L."/>
            <person name="Zubacova Z."/>
            <person name="Dolezal P."/>
            <person name="Malik S.B."/>
            <person name="Logsdon J.M. Jr."/>
            <person name="Henze K."/>
            <person name="Gupta A."/>
            <person name="Wang C.C."/>
            <person name="Dunne R.L."/>
            <person name="Upcroft J.A."/>
            <person name="Upcroft P."/>
            <person name="White O."/>
            <person name="Salzberg S.L."/>
            <person name="Tang P."/>
            <person name="Chiu C.-H."/>
            <person name="Lee Y.-S."/>
            <person name="Embley T.M."/>
            <person name="Coombs G.H."/>
            <person name="Mottram J.C."/>
            <person name="Tachezy J."/>
            <person name="Fraser-Liggett C.M."/>
            <person name="Johnson P.J."/>
        </authorList>
    </citation>
    <scope>NUCLEOTIDE SEQUENCE [LARGE SCALE GENOMIC DNA]</scope>
    <source>
        <strain evidence="2">G3</strain>
    </source>
</reference>
<dbReference type="eggNOG" id="ENOG502SBM3">
    <property type="taxonomic scope" value="Eukaryota"/>
</dbReference>
<feature type="domain" description="DUF3447" evidence="1">
    <location>
        <begin position="197"/>
        <end position="255"/>
    </location>
</feature>
<dbReference type="PANTHER" id="PTHR24182:SF13">
    <property type="entry name" value="LD18443P"/>
    <property type="match status" value="1"/>
</dbReference>
<dbReference type="InParanoid" id="A2EPL9"/>
<gene>
    <name evidence="2" type="ORF">TVAG_130960</name>
</gene>
<evidence type="ECO:0000313" key="2">
    <source>
        <dbReference type="EMBL" id="EAY05362.1"/>
    </source>
</evidence>
<proteinExistence type="predicted"/>
<dbReference type="EMBL" id="DS113450">
    <property type="protein sequence ID" value="EAY05362.1"/>
    <property type="molecule type" value="Genomic_DNA"/>
</dbReference>
<keyword evidence="3" id="KW-1185">Reference proteome</keyword>
<name>A2EPL9_TRIV3</name>
<dbReference type="OrthoDB" id="341259at2759"/>
<dbReference type="RefSeq" id="XP_001317585.1">
    <property type="nucleotide sequence ID" value="XM_001317550.1"/>
</dbReference>
<reference evidence="2" key="1">
    <citation type="submission" date="2006-10" db="EMBL/GenBank/DDBJ databases">
        <authorList>
            <person name="Amadeo P."/>
            <person name="Zhao Q."/>
            <person name="Wortman J."/>
            <person name="Fraser-Liggett C."/>
            <person name="Carlton J."/>
        </authorList>
    </citation>
    <scope>NUCLEOTIDE SEQUENCE</scope>
    <source>
        <strain evidence="2">G3</strain>
    </source>
</reference>